<dbReference type="GO" id="GO:0050661">
    <property type="term" value="F:NADP binding"/>
    <property type="evidence" value="ECO:0007669"/>
    <property type="project" value="InterPro"/>
</dbReference>
<dbReference type="GO" id="GO:0019632">
    <property type="term" value="P:shikimate metabolic process"/>
    <property type="evidence" value="ECO:0007669"/>
    <property type="project" value="InterPro"/>
</dbReference>
<dbReference type="GO" id="GO:0009423">
    <property type="term" value="P:chorismate biosynthetic process"/>
    <property type="evidence" value="ECO:0007669"/>
    <property type="project" value="UniProtKB-UniRule"/>
</dbReference>
<dbReference type="PANTHER" id="PTHR21089">
    <property type="entry name" value="SHIKIMATE DEHYDROGENASE"/>
    <property type="match status" value="1"/>
</dbReference>
<feature type="binding site" evidence="8">
    <location>
        <begin position="131"/>
        <end position="135"/>
    </location>
    <ligand>
        <name>NADP(+)</name>
        <dbReference type="ChEBI" id="CHEBI:58349"/>
    </ligand>
</feature>
<feature type="binding site" evidence="8">
    <location>
        <position position="67"/>
    </location>
    <ligand>
        <name>shikimate</name>
        <dbReference type="ChEBI" id="CHEBI:36208"/>
    </ligand>
</feature>
<dbReference type="EMBL" id="LBBT01000143">
    <property type="protein sequence ID" value="KKY01847.1"/>
    <property type="molecule type" value="Genomic_DNA"/>
</dbReference>
<comment type="caution">
    <text evidence="11">The sequence shown here is derived from an EMBL/GenBank/DDBJ whole genome shotgun (WGS) entry which is preliminary data.</text>
</comment>
<comment type="caution">
    <text evidence="8">Lacks conserved residue(s) required for the propagation of feature annotation.</text>
</comment>
<dbReference type="GO" id="GO:0009073">
    <property type="term" value="P:aromatic amino acid family biosynthetic process"/>
    <property type="evidence" value="ECO:0007669"/>
    <property type="project" value="UniProtKB-KW"/>
</dbReference>
<dbReference type="GO" id="GO:0004764">
    <property type="term" value="F:shikimate 3-dehydrogenase (NADP+) activity"/>
    <property type="evidence" value="ECO:0007669"/>
    <property type="project" value="UniProtKB-UniRule"/>
</dbReference>
<feature type="binding site" evidence="8">
    <location>
        <position position="227"/>
    </location>
    <ligand>
        <name>NADP(+)</name>
        <dbReference type="ChEBI" id="CHEBI:58349"/>
    </ligand>
</feature>
<dbReference type="RefSeq" id="WP_046821479.1">
    <property type="nucleotide sequence ID" value="NZ_LBBT01000005.1"/>
</dbReference>
<dbReference type="Gene3D" id="3.40.50.10860">
    <property type="entry name" value="Leucine Dehydrogenase, chain A, domain 1"/>
    <property type="match status" value="1"/>
</dbReference>
<dbReference type="AlphaFoldDB" id="A0A0M3DKD8"/>
<evidence type="ECO:0000259" key="9">
    <source>
        <dbReference type="Pfam" id="PF01488"/>
    </source>
</evidence>
<comment type="subunit">
    <text evidence="8">Homodimer.</text>
</comment>
<dbReference type="InterPro" id="IPR046346">
    <property type="entry name" value="Aminoacid_DH-like_N_sf"/>
</dbReference>
<evidence type="ECO:0000256" key="8">
    <source>
        <dbReference type="HAMAP-Rule" id="MF_00222"/>
    </source>
</evidence>
<keyword evidence="6 8" id="KW-0057">Aromatic amino acid biosynthesis</keyword>
<comment type="pathway">
    <text evidence="1 8">Metabolic intermediate biosynthesis; chorismate biosynthesis; chorismate from D-erythrose 4-phosphate and phosphoenolpyruvate: step 4/7.</text>
</comment>
<dbReference type="OrthoDB" id="9792692at2"/>
<keyword evidence="5 8" id="KW-0560">Oxidoreductase</keyword>
<keyword evidence="3 8" id="KW-0028">Amino-acid biosynthesis</keyword>
<accession>A0A0M3DKD8</accession>
<evidence type="ECO:0000256" key="5">
    <source>
        <dbReference type="ARBA" id="ARBA00023002"/>
    </source>
</evidence>
<evidence type="ECO:0000313" key="12">
    <source>
        <dbReference type="EMBL" id="KKY02992.1"/>
    </source>
</evidence>
<dbReference type="SUPFAM" id="SSF51735">
    <property type="entry name" value="NAD(P)-binding Rossmann-fold domains"/>
    <property type="match status" value="1"/>
</dbReference>
<feature type="binding site" evidence="8">
    <location>
        <position position="107"/>
    </location>
    <ligand>
        <name>shikimate</name>
        <dbReference type="ChEBI" id="CHEBI:36208"/>
    </ligand>
</feature>
<evidence type="ECO:0000256" key="7">
    <source>
        <dbReference type="ARBA" id="ARBA00049442"/>
    </source>
</evidence>
<feature type="binding site" evidence="8">
    <location>
        <position position="229"/>
    </location>
    <ligand>
        <name>shikimate</name>
        <dbReference type="ChEBI" id="CHEBI:36208"/>
    </ligand>
</feature>
<evidence type="ECO:0000256" key="6">
    <source>
        <dbReference type="ARBA" id="ARBA00023141"/>
    </source>
</evidence>
<keyword evidence="13" id="KW-1185">Reference proteome</keyword>
<evidence type="ECO:0000256" key="1">
    <source>
        <dbReference type="ARBA" id="ARBA00004871"/>
    </source>
</evidence>
<dbReference type="PANTHER" id="PTHR21089:SF1">
    <property type="entry name" value="BIFUNCTIONAL 3-DEHYDROQUINATE DEHYDRATASE_SHIKIMATE DEHYDROGENASE, CHLOROPLASTIC"/>
    <property type="match status" value="1"/>
</dbReference>
<feature type="domain" description="Quinate/shikimate 5-dehydrogenase/glutamyl-tRNA reductase" evidence="9">
    <location>
        <begin position="121"/>
        <end position="198"/>
    </location>
</feature>
<evidence type="ECO:0000256" key="3">
    <source>
        <dbReference type="ARBA" id="ARBA00022605"/>
    </source>
</evidence>
<feature type="binding site" evidence="8">
    <location>
        <position position="250"/>
    </location>
    <ligand>
        <name>NADP(+)</name>
        <dbReference type="ChEBI" id="CHEBI:58349"/>
    </ligand>
</feature>
<dbReference type="UniPathway" id="UPA00053">
    <property type="reaction ID" value="UER00087"/>
</dbReference>
<name>A0A0M3DKD8_9FIRM</name>
<evidence type="ECO:0000259" key="10">
    <source>
        <dbReference type="Pfam" id="PF08501"/>
    </source>
</evidence>
<dbReference type="InterPro" id="IPR036291">
    <property type="entry name" value="NAD(P)-bd_dom_sf"/>
</dbReference>
<dbReference type="InterPro" id="IPR011342">
    <property type="entry name" value="Shikimate_DH"/>
</dbReference>
<evidence type="ECO:0000256" key="4">
    <source>
        <dbReference type="ARBA" id="ARBA00022857"/>
    </source>
</evidence>
<dbReference type="EC" id="1.1.1.25" evidence="2 8"/>
<dbReference type="InterPro" id="IPR013708">
    <property type="entry name" value="Shikimate_DH-bd_N"/>
</dbReference>
<dbReference type="Pfam" id="PF08501">
    <property type="entry name" value="Shikimate_dh_N"/>
    <property type="match status" value="1"/>
</dbReference>
<feature type="binding site" evidence="8">
    <location>
        <position position="92"/>
    </location>
    <ligand>
        <name>shikimate</name>
        <dbReference type="ChEBI" id="CHEBI:36208"/>
    </ligand>
</feature>
<dbReference type="Gene3D" id="3.40.50.720">
    <property type="entry name" value="NAD(P)-binding Rossmann-like Domain"/>
    <property type="match status" value="1"/>
</dbReference>
<comment type="catalytic activity">
    <reaction evidence="7 8">
        <text>shikimate + NADP(+) = 3-dehydroshikimate + NADPH + H(+)</text>
        <dbReference type="Rhea" id="RHEA:17737"/>
        <dbReference type="ChEBI" id="CHEBI:15378"/>
        <dbReference type="ChEBI" id="CHEBI:16630"/>
        <dbReference type="ChEBI" id="CHEBI:36208"/>
        <dbReference type="ChEBI" id="CHEBI:57783"/>
        <dbReference type="ChEBI" id="CHEBI:58349"/>
        <dbReference type="EC" id="1.1.1.25"/>
    </reaction>
</comment>
<dbReference type="NCBIfam" id="TIGR00507">
    <property type="entry name" value="aroE"/>
    <property type="match status" value="1"/>
</dbReference>
<dbReference type="HAMAP" id="MF_00222">
    <property type="entry name" value="Shikimate_DH_AroE"/>
    <property type="match status" value="1"/>
</dbReference>
<evidence type="ECO:0000313" key="11">
    <source>
        <dbReference type="EMBL" id="KKY01847.1"/>
    </source>
</evidence>
<feature type="domain" description="Shikimate dehydrogenase substrate binding N-terminal" evidence="10">
    <location>
        <begin position="12"/>
        <end position="94"/>
    </location>
</feature>
<dbReference type="GO" id="GO:0008652">
    <property type="term" value="P:amino acid biosynthetic process"/>
    <property type="evidence" value="ECO:0007669"/>
    <property type="project" value="UniProtKB-KW"/>
</dbReference>
<reference evidence="11 13" key="1">
    <citation type="submission" date="2015-04" db="EMBL/GenBank/DDBJ databases">
        <title>Microcin producing Clostridium sp. JC272T.</title>
        <authorList>
            <person name="Jyothsna T."/>
            <person name="Sasikala C."/>
            <person name="Ramana C."/>
        </authorList>
    </citation>
    <scope>NUCLEOTIDE SEQUENCE [LARGE SCALE GENOMIC DNA]</scope>
    <source>
        <strain evidence="11 13">JC272</strain>
    </source>
</reference>
<dbReference type="CDD" id="cd01065">
    <property type="entry name" value="NAD_bind_Shikimate_DH"/>
    <property type="match status" value="1"/>
</dbReference>
<evidence type="ECO:0000256" key="2">
    <source>
        <dbReference type="ARBA" id="ARBA00012962"/>
    </source>
</evidence>
<sequence>MDINAKTNLLCLIGNPVEHSFSPSIHNYLIKKNNLNMKYVCFNVKSDELENAIKGIKALGVKGCNVTIPHKVEIIKYLDSVDKNALLIGAVNTVKNEGGKLIGYNTDGVGFVKSITDKGYDIYNKNVLIIGAGGAARSIAIEMASNGAKEINLRNRSIKNAKEISDILIDSFGINSKFSTDQITKEDLEDIDIIINTTPIGMDKDKDSCPIDEKINLTNKDILVCDIVYNPHETKFISWAKKNNFDIVYGIDMLINQAIQGFNIWTGIYANEHGNLKDMLKNV</sequence>
<gene>
    <name evidence="8" type="primary">aroE</name>
    <name evidence="12" type="ORF">VN21_00110</name>
    <name evidence="11" type="ORF">VN21_06620</name>
</gene>
<dbReference type="InterPro" id="IPR022893">
    <property type="entry name" value="Shikimate_DH_fam"/>
</dbReference>
<dbReference type="SUPFAM" id="SSF53223">
    <property type="entry name" value="Aminoacid dehydrogenase-like, N-terminal domain"/>
    <property type="match status" value="1"/>
</dbReference>
<proteinExistence type="inferred from homology"/>
<dbReference type="InterPro" id="IPR006151">
    <property type="entry name" value="Shikm_DH/Glu-tRNA_Rdtase"/>
</dbReference>
<dbReference type="PATRIC" id="fig|1629550.3.peg.316"/>
<dbReference type="Proteomes" id="UP000034407">
    <property type="component" value="Unassembled WGS sequence"/>
</dbReference>
<feature type="binding site" evidence="8">
    <location>
        <begin position="20"/>
        <end position="22"/>
    </location>
    <ligand>
        <name>shikimate</name>
        <dbReference type="ChEBI" id="CHEBI:36208"/>
    </ligand>
</feature>
<comment type="similarity">
    <text evidence="8">Belongs to the shikimate dehydrogenase family.</text>
</comment>
<evidence type="ECO:0000313" key="13">
    <source>
        <dbReference type="Proteomes" id="UP000034407"/>
    </source>
</evidence>
<feature type="active site" description="Proton acceptor" evidence="8">
    <location>
        <position position="71"/>
    </location>
</feature>
<organism evidence="11 13">
    <name type="scientific">Paraclostridium benzoelyticum</name>
    <dbReference type="NCBI Taxonomy" id="1629550"/>
    <lineage>
        <taxon>Bacteria</taxon>
        <taxon>Bacillati</taxon>
        <taxon>Bacillota</taxon>
        <taxon>Clostridia</taxon>
        <taxon>Peptostreptococcales</taxon>
        <taxon>Peptostreptococcaceae</taxon>
        <taxon>Paraclostridium</taxon>
    </lineage>
</organism>
<keyword evidence="4 8" id="KW-0521">NADP</keyword>
<dbReference type="Pfam" id="PF01488">
    <property type="entry name" value="Shikimate_DH"/>
    <property type="match status" value="1"/>
</dbReference>
<dbReference type="EMBL" id="LBBT01000005">
    <property type="protein sequence ID" value="KKY02992.1"/>
    <property type="molecule type" value="Genomic_DNA"/>
</dbReference>
<protein>
    <recommendedName>
        <fullName evidence="2 8">Shikimate dehydrogenase (NADP(+))</fullName>
        <shortName evidence="8">SDH</shortName>
        <ecNumber evidence="2 8">1.1.1.25</ecNumber>
    </recommendedName>
</protein>
<comment type="function">
    <text evidence="8">Involved in the biosynthesis of the chorismate, which leads to the biosynthesis of aromatic amino acids. Catalyzes the reversible NADPH linked reduction of 3-dehydroshikimate (DHSA) to yield shikimate (SA).</text>
</comment>
<feature type="binding site" evidence="8">
    <location>
        <position position="257"/>
    </location>
    <ligand>
        <name>shikimate</name>
        <dbReference type="ChEBI" id="CHEBI:36208"/>
    </ligand>
</feature>
<dbReference type="NCBIfam" id="NF001319">
    <property type="entry name" value="PRK00258.3-3"/>
    <property type="match status" value="1"/>
</dbReference>